<keyword evidence="8" id="KW-0325">Glycoprotein</keyword>
<dbReference type="Proteomes" id="UP000230750">
    <property type="component" value="Unassembled WGS sequence"/>
</dbReference>
<accession>A0A2G8K0H7</accession>
<evidence type="ECO:0000256" key="4">
    <source>
        <dbReference type="ARBA" id="ARBA00022729"/>
    </source>
</evidence>
<dbReference type="GO" id="GO:0000139">
    <property type="term" value="C:Golgi membrane"/>
    <property type="evidence" value="ECO:0007669"/>
    <property type="project" value="UniProtKB-SubCell"/>
</dbReference>
<evidence type="ECO:0000256" key="7">
    <source>
        <dbReference type="ARBA" id="ARBA00023136"/>
    </source>
</evidence>
<organism evidence="10 11">
    <name type="scientific">Stichopus japonicus</name>
    <name type="common">Sea cucumber</name>
    <dbReference type="NCBI Taxonomy" id="307972"/>
    <lineage>
        <taxon>Eukaryota</taxon>
        <taxon>Metazoa</taxon>
        <taxon>Echinodermata</taxon>
        <taxon>Eleutherozoa</taxon>
        <taxon>Echinozoa</taxon>
        <taxon>Holothuroidea</taxon>
        <taxon>Aspidochirotacea</taxon>
        <taxon>Aspidochirotida</taxon>
        <taxon>Stichopodidae</taxon>
        <taxon>Apostichopus</taxon>
    </lineage>
</organism>
<dbReference type="OrthoDB" id="6371519at2759"/>
<evidence type="ECO:0000256" key="1">
    <source>
        <dbReference type="ARBA" id="ARBA00004614"/>
    </source>
</evidence>
<feature type="transmembrane region" description="Helical" evidence="9">
    <location>
        <begin position="252"/>
        <end position="274"/>
    </location>
</feature>
<dbReference type="EMBL" id="MRZV01001013">
    <property type="protein sequence ID" value="PIK41506.1"/>
    <property type="molecule type" value="Genomic_DNA"/>
</dbReference>
<comment type="similarity">
    <text evidence="2">Belongs to the TMEM59 family.</text>
</comment>
<evidence type="ECO:0000256" key="8">
    <source>
        <dbReference type="ARBA" id="ARBA00023180"/>
    </source>
</evidence>
<name>A0A2G8K0H7_STIJA</name>
<sequence length="296" mass="33309">MLDQTAPKFNTGDFEMQRLVKTIGGDTTPMPFNAEQTTTSPFEGILEDAASCKGDCAGTYPLHTYPEPADLKACSRGCRLFSMMDFVETSFNEDFNNTITECRNACGEAHADPNQLLACELGCSYQLPYAVALHKQWAEEESSVHLLIPMLSVQSLWQGLLDTYRGMSLSYWTFYMEDENGQVYLFESQPEIDVFTLHPEGNKVSARNWMDSDTNLRVYNPQTSTDVNGQNIYDESSTWLECISRKSGLPRWLLSMTLFLSVLALIWLCFVTFVTAPEQRISPPLTSIDMLATLAD</sequence>
<dbReference type="InterPro" id="IPR022065">
    <property type="entry name" value="Uncharacterised_TMEM59"/>
</dbReference>
<comment type="caution">
    <text evidence="10">The sequence shown here is derived from an EMBL/GenBank/DDBJ whole genome shotgun (WGS) entry which is preliminary data.</text>
</comment>
<dbReference type="AlphaFoldDB" id="A0A2G8K0H7"/>
<dbReference type="PANTHER" id="PTHR28652:SF2">
    <property type="entry name" value="TRANSMEMBRANE PROTEIN 59-LIKE PROTEIN"/>
    <property type="match status" value="1"/>
</dbReference>
<dbReference type="STRING" id="307972.A0A2G8K0H7"/>
<keyword evidence="6" id="KW-0333">Golgi apparatus</keyword>
<evidence type="ECO:0000313" key="11">
    <source>
        <dbReference type="Proteomes" id="UP000230750"/>
    </source>
</evidence>
<dbReference type="PANTHER" id="PTHR28652">
    <property type="entry name" value="TRANSMEMBRANE PROTEIN 59-LIKE PROTEIN"/>
    <property type="match status" value="1"/>
</dbReference>
<evidence type="ECO:0000313" key="10">
    <source>
        <dbReference type="EMBL" id="PIK41506.1"/>
    </source>
</evidence>
<proteinExistence type="inferred from homology"/>
<evidence type="ECO:0000256" key="5">
    <source>
        <dbReference type="ARBA" id="ARBA00022989"/>
    </source>
</evidence>
<keyword evidence="3 9" id="KW-0812">Transmembrane</keyword>
<evidence type="ECO:0000256" key="6">
    <source>
        <dbReference type="ARBA" id="ARBA00023034"/>
    </source>
</evidence>
<comment type="subcellular location">
    <subcellularLocation>
        <location evidence="1">Golgi apparatus membrane</location>
        <topology evidence="1">Single-pass type I membrane protein</topology>
    </subcellularLocation>
</comment>
<protein>
    <submittedName>
        <fullName evidence="10">Putative transmembrane protein</fullName>
    </submittedName>
</protein>
<keyword evidence="5 9" id="KW-1133">Transmembrane helix</keyword>
<evidence type="ECO:0000256" key="9">
    <source>
        <dbReference type="SAM" id="Phobius"/>
    </source>
</evidence>
<evidence type="ECO:0000256" key="2">
    <source>
        <dbReference type="ARBA" id="ARBA00009643"/>
    </source>
</evidence>
<reference evidence="10 11" key="1">
    <citation type="journal article" date="2017" name="PLoS Biol.">
        <title>The sea cucumber genome provides insights into morphological evolution and visceral regeneration.</title>
        <authorList>
            <person name="Zhang X."/>
            <person name="Sun L."/>
            <person name="Yuan J."/>
            <person name="Sun Y."/>
            <person name="Gao Y."/>
            <person name="Zhang L."/>
            <person name="Li S."/>
            <person name="Dai H."/>
            <person name="Hamel J.F."/>
            <person name="Liu C."/>
            <person name="Yu Y."/>
            <person name="Liu S."/>
            <person name="Lin W."/>
            <person name="Guo K."/>
            <person name="Jin S."/>
            <person name="Xu P."/>
            <person name="Storey K.B."/>
            <person name="Huan P."/>
            <person name="Zhang T."/>
            <person name="Zhou Y."/>
            <person name="Zhang J."/>
            <person name="Lin C."/>
            <person name="Li X."/>
            <person name="Xing L."/>
            <person name="Huo D."/>
            <person name="Sun M."/>
            <person name="Wang L."/>
            <person name="Mercier A."/>
            <person name="Li F."/>
            <person name="Yang H."/>
            <person name="Xiang J."/>
        </authorList>
    </citation>
    <scope>NUCLEOTIDE SEQUENCE [LARGE SCALE GENOMIC DNA]</scope>
    <source>
        <strain evidence="10">Shaxun</strain>
        <tissue evidence="10">Muscle</tissue>
    </source>
</reference>
<keyword evidence="11" id="KW-1185">Reference proteome</keyword>
<dbReference type="Pfam" id="PF12280">
    <property type="entry name" value="BSMAP"/>
    <property type="match status" value="1"/>
</dbReference>
<keyword evidence="7 9" id="KW-0472">Membrane</keyword>
<gene>
    <name evidence="10" type="ORF">BSL78_21636</name>
</gene>
<evidence type="ECO:0000256" key="3">
    <source>
        <dbReference type="ARBA" id="ARBA00022692"/>
    </source>
</evidence>
<keyword evidence="4" id="KW-0732">Signal</keyword>